<dbReference type="EMBL" id="BMNZ01000002">
    <property type="protein sequence ID" value="GGM88500.1"/>
    <property type="molecule type" value="Genomic_DNA"/>
</dbReference>
<proteinExistence type="predicted"/>
<accession>A0ABQ2HSA2</accession>
<gene>
    <name evidence="1" type="ORF">GCM10009721_11980</name>
</gene>
<organism evidence="1 2">
    <name type="scientific">Terrabacter tumescens</name>
    <dbReference type="NCBI Taxonomy" id="60443"/>
    <lineage>
        <taxon>Bacteria</taxon>
        <taxon>Bacillati</taxon>
        <taxon>Actinomycetota</taxon>
        <taxon>Actinomycetes</taxon>
        <taxon>Micrococcales</taxon>
        <taxon>Intrasporangiaceae</taxon>
        <taxon>Terrabacter</taxon>
    </lineage>
</organism>
<comment type="caution">
    <text evidence="1">The sequence shown here is derived from an EMBL/GenBank/DDBJ whole genome shotgun (WGS) entry which is preliminary data.</text>
</comment>
<protein>
    <submittedName>
        <fullName evidence="1">Uncharacterized protein</fullName>
    </submittedName>
</protein>
<evidence type="ECO:0000313" key="2">
    <source>
        <dbReference type="Proteomes" id="UP000623461"/>
    </source>
</evidence>
<keyword evidence="2" id="KW-1185">Reference proteome</keyword>
<evidence type="ECO:0000313" key="1">
    <source>
        <dbReference type="EMBL" id="GGM88500.1"/>
    </source>
</evidence>
<dbReference type="Proteomes" id="UP000623461">
    <property type="component" value="Unassembled WGS sequence"/>
</dbReference>
<sequence>MEPITEPSRVNYFYGRLLTAEDFEQEQQAIRERHWLHNRLLHGFGVVTGLDVTVDGDRVEVSAGVAIDALGREVLLLEPRCLRADSEVLGNDGAAVDVVVAWGEQPDGEVPGPDGPVPARFVERPVVALASDAAAGVPEHALPLARLVRRGDEVVADRSPRQPFVPVLAYS</sequence>
<reference evidence="2" key="1">
    <citation type="journal article" date="2019" name="Int. J. Syst. Evol. Microbiol.">
        <title>The Global Catalogue of Microorganisms (GCM) 10K type strain sequencing project: providing services to taxonomists for standard genome sequencing and annotation.</title>
        <authorList>
            <consortium name="The Broad Institute Genomics Platform"/>
            <consortium name="The Broad Institute Genome Sequencing Center for Infectious Disease"/>
            <person name="Wu L."/>
            <person name="Ma J."/>
        </authorList>
    </citation>
    <scope>NUCLEOTIDE SEQUENCE [LARGE SCALE GENOMIC DNA]</scope>
    <source>
        <strain evidence="2">JCM 1365</strain>
    </source>
</reference>
<name>A0ABQ2HSA2_9MICO</name>
<dbReference type="RefSeq" id="WP_030198292.1">
    <property type="nucleotide sequence ID" value="NZ_BMNZ01000002.1"/>
</dbReference>